<reference evidence="1" key="1">
    <citation type="submission" date="2023-05" db="EMBL/GenBank/DDBJ databases">
        <title>Nepenthes gracilis genome sequencing.</title>
        <authorList>
            <person name="Fukushima K."/>
        </authorList>
    </citation>
    <scope>NUCLEOTIDE SEQUENCE</scope>
    <source>
        <strain evidence="1">SING2019-196</strain>
    </source>
</reference>
<gene>
    <name evidence="1" type="ORF">Nepgr_021280</name>
</gene>
<dbReference type="Pfam" id="PF13563">
    <property type="entry name" value="2_5_RNA_ligase2"/>
    <property type="match status" value="1"/>
</dbReference>
<dbReference type="InterPro" id="IPR012386">
    <property type="entry name" value="Cyclic-nucl_3Pdiesterase"/>
</dbReference>
<evidence type="ECO:0000313" key="1">
    <source>
        <dbReference type="EMBL" id="GMH19439.1"/>
    </source>
</evidence>
<organism evidence="1 2">
    <name type="scientific">Nepenthes gracilis</name>
    <name type="common">Slender pitcher plant</name>
    <dbReference type="NCBI Taxonomy" id="150966"/>
    <lineage>
        <taxon>Eukaryota</taxon>
        <taxon>Viridiplantae</taxon>
        <taxon>Streptophyta</taxon>
        <taxon>Embryophyta</taxon>
        <taxon>Tracheophyta</taxon>
        <taxon>Spermatophyta</taxon>
        <taxon>Magnoliopsida</taxon>
        <taxon>eudicotyledons</taxon>
        <taxon>Gunneridae</taxon>
        <taxon>Pentapetalae</taxon>
        <taxon>Caryophyllales</taxon>
        <taxon>Nepenthaceae</taxon>
        <taxon>Nepenthes</taxon>
    </lineage>
</organism>
<name>A0AAD3XWW3_NEPGR</name>
<dbReference type="InterPro" id="IPR009097">
    <property type="entry name" value="Cyclic_Pdiesterase"/>
</dbReference>
<dbReference type="EMBL" id="BSYO01000020">
    <property type="protein sequence ID" value="GMH19439.1"/>
    <property type="molecule type" value="Genomic_DNA"/>
</dbReference>
<evidence type="ECO:0000313" key="2">
    <source>
        <dbReference type="Proteomes" id="UP001279734"/>
    </source>
</evidence>
<accession>A0AAD3XWW3</accession>
<sequence length="186" mass="21633">MAEVEGPKKQEYSIWALPPEDVLERVKKLMAKLREEFGGPEFEPHVTIIGAIWLTEEEVHEKFRAATEGVKPVTVTSEALTYGPSFWTCLYVRLHHSHELKHLVENFWKHFDWKPAFTYTPHLGFLYHETLPEEERKRAQEKALVLDEGIATISFPITRVVLYKTDATDLTTKSWKKLVEVDLTKN</sequence>
<protein>
    <recommendedName>
        <fullName evidence="3">Cyclic phosphodiesterase</fullName>
    </recommendedName>
</protein>
<keyword evidence="2" id="KW-1185">Reference proteome</keyword>
<comment type="caution">
    <text evidence="1">The sequence shown here is derived from an EMBL/GenBank/DDBJ whole genome shotgun (WGS) entry which is preliminary data.</text>
</comment>
<evidence type="ECO:0008006" key="3">
    <source>
        <dbReference type="Google" id="ProtNLM"/>
    </source>
</evidence>
<proteinExistence type="predicted"/>
<dbReference type="Gene3D" id="3.90.1140.10">
    <property type="entry name" value="Cyclic phosphodiesterase"/>
    <property type="match status" value="1"/>
</dbReference>
<dbReference type="GO" id="GO:0009187">
    <property type="term" value="P:cyclic nucleotide metabolic process"/>
    <property type="evidence" value="ECO:0007669"/>
    <property type="project" value="TreeGrafter"/>
</dbReference>
<dbReference type="PANTHER" id="PTHR28141:SF1">
    <property type="entry name" value="2',3'-CYCLIC-NUCLEOTIDE 3'-PHOSPHODIESTERASE"/>
    <property type="match status" value="1"/>
</dbReference>
<dbReference type="GO" id="GO:0004113">
    <property type="term" value="F:2',3'-cyclic-nucleotide 3'-phosphodiesterase activity"/>
    <property type="evidence" value="ECO:0007669"/>
    <property type="project" value="TreeGrafter"/>
</dbReference>
<dbReference type="Proteomes" id="UP001279734">
    <property type="component" value="Unassembled WGS sequence"/>
</dbReference>
<dbReference type="PANTHER" id="PTHR28141">
    <property type="entry name" value="2',3'-CYCLIC-NUCLEOTIDE 3'-PHOSPHODIESTERASE"/>
    <property type="match status" value="1"/>
</dbReference>
<dbReference type="SUPFAM" id="SSF55144">
    <property type="entry name" value="LigT-like"/>
    <property type="match status" value="1"/>
</dbReference>
<dbReference type="AlphaFoldDB" id="A0AAD3XWW3"/>